<accession>A0ABW5U777</accession>
<feature type="region of interest" description="Disordered" evidence="1">
    <location>
        <begin position="1"/>
        <end position="43"/>
    </location>
</feature>
<proteinExistence type="predicted"/>
<dbReference type="EMBL" id="JBHUMB010000003">
    <property type="protein sequence ID" value="MFD2741781.1"/>
    <property type="molecule type" value="Genomic_DNA"/>
</dbReference>
<evidence type="ECO:0000313" key="3">
    <source>
        <dbReference type="Proteomes" id="UP001597418"/>
    </source>
</evidence>
<name>A0ABW5U777_9SPHI</name>
<sequence>MSKEQKKEKSSKEKGKSSYQQDKEKPSKDLQITTVKKKDSKKS</sequence>
<feature type="compositionally biased region" description="Basic and acidic residues" evidence="1">
    <location>
        <begin position="1"/>
        <end position="28"/>
    </location>
</feature>
<gene>
    <name evidence="2" type="ORF">ACFSQ6_00065</name>
</gene>
<reference evidence="3" key="1">
    <citation type="journal article" date="2019" name="Int. J. Syst. Evol. Microbiol.">
        <title>The Global Catalogue of Microorganisms (GCM) 10K type strain sequencing project: providing services to taxonomists for standard genome sequencing and annotation.</title>
        <authorList>
            <consortium name="The Broad Institute Genomics Platform"/>
            <consortium name="The Broad Institute Genome Sequencing Center for Infectious Disease"/>
            <person name="Wu L."/>
            <person name="Ma J."/>
        </authorList>
    </citation>
    <scope>NUCLEOTIDE SEQUENCE [LARGE SCALE GENOMIC DNA]</scope>
    <source>
        <strain evidence="3">KCTC 42247</strain>
    </source>
</reference>
<dbReference type="RefSeq" id="WP_262507313.1">
    <property type="nucleotide sequence ID" value="NZ_JBHUMB010000003.1"/>
</dbReference>
<dbReference type="Proteomes" id="UP001597418">
    <property type="component" value="Unassembled WGS sequence"/>
</dbReference>
<comment type="caution">
    <text evidence="2">The sequence shown here is derived from an EMBL/GenBank/DDBJ whole genome shotgun (WGS) entry which is preliminary data.</text>
</comment>
<evidence type="ECO:0000256" key="1">
    <source>
        <dbReference type="SAM" id="MobiDB-lite"/>
    </source>
</evidence>
<organism evidence="2 3">
    <name type="scientific">Sphingobacterium populi</name>
    <dbReference type="NCBI Taxonomy" id="1812824"/>
    <lineage>
        <taxon>Bacteria</taxon>
        <taxon>Pseudomonadati</taxon>
        <taxon>Bacteroidota</taxon>
        <taxon>Sphingobacteriia</taxon>
        <taxon>Sphingobacteriales</taxon>
        <taxon>Sphingobacteriaceae</taxon>
        <taxon>Sphingobacterium</taxon>
    </lineage>
</organism>
<keyword evidence="3" id="KW-1185">Reference proteome</keyword>
<evidence type="ECO:0000313" key="2">
    <source>
        <dbReference type="EMBL" id="MFD2741781.1"/>
    </source>
</evidence>
<protein>
    <submittedName>
        <fullName evidence="2">Uncharacterized protein</fullName>
    </submittedName>
</protein>